<reference evidence="2 3" key="1">
    <citation type="submission" date="2020-08" db="EMBL/GenBank/DDBJ databases">
        <title>Sequencing the genomes of 1000 actinobacteria strains.</title>
        <authorList>
            <person name="Klenk H.-P."/>
        </authorList>
    </citation>
    <scope>NUCLEOTIDE SEQUENCE [LARGE SCALE GENOMIC DNA]</scope>
    <source>
        <strain evidence="2 3">DSM 45784</strain>
    </source>
</reference>
<sequence length="179" mass="18083">MTLSAPAPASAATAGDHGRRVSQDVGHAAPAVPPRPAGDDEDEVVSTKKSCAKCPPGPPGPPGPRGASDGIDSAVATPTGLTAPAPLLYVAVAQPNGVVLVRDQTSLGPANPPWHDLSTVTNHPSGVTDVTLAADPRGNVLSVAVRTRTGLVRRSDCTLSVNVTWPANCTAFIDITPPL</sequence>
<name>A0A7W7D9U8_9ACTN</name>
<dbReference type="AlphaFoldDB" id="A0A7W7D9U8"/>
<evidence type="ECO:0000256" key="1">
    <source>
        <dbReference type="SAM" id="MobiDB-lite"/>
    </source>
</evidence>
<keyword evidence="3" id="KW-1185">Reference proteome</keyword>
<evidence type="ECO:0000313" key="3">
    <source>
        <dbReference type="Proteomes" id="UP000542210"/>
    </source>
</evidence>
<evidence type="ECO:0000313" key="2">
    <source>
        <dbReference type="EMBL" id="MBB4702676.1"/>
    </source>
</evidence>
<comment type="caution">
    <text evidence="2">The sequence shown here is derived from an EMBL/GenBank/DDBJ whole genome shotgun (WGS) entry which is preliminary data.</text>
</comment>
<feature type="compositionally biased region" description="Low complexity" evidence="1">
    <location>
        <begin position="1"/>
        <end position="14"/>
    </location>
</feature>
<organism evidence="2 3">
    <name type="scientific">Sphaerisporangium siamense</name>
    <dbReference type="NCBI Taxonomy" id="795645"/>
    <lineage>
        <taxon>Bacteria</taxon>
        <taxon>Bacillati</taxon>
        <taxon>Actinomycetota</taxon>
        <taxon>Actinomycetes</taxon>
        <taxon>Streptosporangiales</taxon>
        <taxon>Streptosporangiaceae</taxon>
        <taxon>Sphaerisporangium</taxon>
    </lineage>
</organism>
<dbReference type="Proteomes" id="UP000542210">
    <property type="component" value="Unassembled WGS sequence"/>
</dbReference>
<protein>
    <submittedName>
        <fullName evidence="2">Uncharacterized protein</fullName>
    </submittedName>
</protein>
<feature type="compositionally biased region" description="Pro residues" evidence="1">
    <location>
        <begin position="55"/>
        <end position="64"/>
    </location>
</feature>
<dbReference type="RefSeq" id="WP_184882608.1">
    <property type="nucleotide sequence ID" value="NZ_BOOV01000005.1"/>
</dbReference>
<dbReference type="EMBL" id="JACHND010000001">
    <property type="protein sequence ID" value="MBB4702676.1"/>
    <property type="molecule type" value="Genomic_DNA"/>
</dbReference>
<proteinExistence type="predicted"/>
<feature type="region of interest" description="Disordered" evidence="1">
    <location>
        <begin position="1"/>
        <end position="73"/>
    </location>
</feature>
<gene>
    <name evidence="2" type="ORF">BJ982_004220</name>
</gene>
<accession>A0A7W7D9U8</accession>